<keyword evidence="4" id="KW-1185">Reference proteome</keyword>
<evidence type="ECO:0000313" key="4">
    <source>
        <dbReference type="Proteomes" id="UP000320300"/>
    </source>
</evidence>
<accession>A0A521D2F8</accession>
<keyword evidence="1" id="KW-1133">Transmembrane helix</keyword>
<dbReference type="RefSeq" id="WP_246101449.1">
    <property type="nucleotide sequence ID" value="NZ_CBCSJO010000001.1"/>
</dbReference>
<feature type="transmembrane region" description="Helical" evidence="1">
    <location>
        <begin position="21"/>
        <end position="43"/>
    </location>
</feature>
<dbReference type="PANTHER" id="PTHR30441:SF8">
    <property type="entry name" value="DUF748 DOMAIN-CONTAINING PROTEIN"/>
    <property type="match status" value="1"/>
</dbReference>
<dbReference type="InterPro" id="IPR007844">
    <property type="entry name" value="AsmA"/>
</dbReference>
<proteinExistence type="predicted"/>
<sequence length="826" mass="91652">MAYLNVYDIKHHAMPLWLKRSIQVFAALIILIVIVFIGLAIYVNLNKKELLVSINKELNRNINGSVTVGAMEPTFLKGFPGVSVSLKNVEIRDSLWKIHHHSLLTAKDFDISVNAMALLRGTIEIRRISINDAEAYLYTDSTGYSNTSVFKKKTSATPESKEESASPAEIRRFDLNNVRFILDNRKGNKLFLFAVQDFSGKVDYPSSGWKADVNLKTLVRSLAFNTKRGSFVKDKVLQGRMDISYDNDLGIIEVKPNILNIGDDPFIIGAKFNIAKEPTAFTIAVEARSILWKSASALLAPNIASRLNMFNLDNPIAVKCIIDGDMGGGGDPSILVNASVKANKLTSPGAVIDHVNFSGVYTNNFINGKGFSDANSAVKLYRFSGTYADIPFTIDTAFLHNFEKPVATGTFRSKFDVSKLNNVVGDDMLKFTKGTADLKLHYSADLVNYKLNKPVLRGVVSVKNADVSYVPRNVNFKNTSITLDFQKEDLMIKDIRLQSGRSIVFMDGSIKNFLNLYYNAPEKIMFNWNMRSPDIYLGEFLGFLSSRKGRVVAKSKGKSNVSASQLNQMLEKGKAAISLKVDRVHYNKFLGTGATATFLLSDAGLFLNDASLKHAGGTVKLNGSVTQIGKLNRFAVNTVVSNVSIRDFFYSFDNFGLKSPTYKNLRGNFFTRTNVSGNITAEGKVIPGSMNGTVIFDLKNGALVDYKELQSVGKFAFPFRDLNNIVINNLNGKFDIRGEKVTINPMKINSSVLNMDIEGVYSMGAGTNILLDVPLRNPKKDEDITDKKEIRERRMKGIVVHIQALDGEDGKIKFKLVRKKDKDKTE</sequence>
<feature type="domain" description="AsmA" evidence="2">
    <location>
        <begin position="14"/>
        <end position="260"/>
    </location>
</feature>
<dbReference type="Pfam" id="PF05170">
    <property type="entry name" value="AsmA"/>
    <property type="match status" value="1"/>
</dbReference>
<dbReference type="AlphaFoldDB" id="A0A521D2F8"/>
<keyword evidence="1" id="KW-0472">Membrane</keyword>
<dbReference type="EMBL" id="FXTN01000004">
    <property type="protein sequence ID" value="SMO65879.1"/>
    <property type="molecule type" value="Genomic_DNA"/>
</dbReference>
<protein>
    <submittedName>
        <fullName evidence="3">Uncharacterized protein involved in outer membrane biogenesis</fullName>
    </submittedName>
</protein>
<reference evidence="3 4" key="1">
    <citation type="submission" date="2017-05" db="EMBL/GenBank/DDBJ databases">
        <authorList>
            <person name="Varghese N."/>
            <person name="Submissions S."/>
        </authorList>
    </citation>
    <scope>NUCLEOTIDE SEQUENCE [LARGE SCALE GENOMIC DNA]</scope>
    <source>
        <strain evidence="3 4">DSM 19036</strain>
    </source>
</reference>
<evidence type="ECO:0000313" key="3">
    <source>
        <dbReference type="EMBL" id="SMO65879.1"/>
    </source>
</evidence>
<dbReference type="GO" id="GO:0090313">
    <property type="term" value="P:regulation of protein targeting to membrane"/>
    <property type="evidence" value="ECO:0007669"/>
    <property type="project" value="TreeGrafter"/>
</dbReference>
<gene>
    <name evidence="3" type="ORF">SAMN06265348_104416</name>
</gene>
<evidence type="ECO:0000256" key="1">
    <source>
        <dbReference type="SAM" id="Phobius"/>
    </source>
</evidence>
<evidence type="ECO:0000259" key="2">
    <source>
        <dbReference type="Pfam" id="PF05170"/>
    </source>
</evidence>
<name>A0A521D2F8_9SPHI</name>
<dbReference type="InterPro" id="IPR052894">
    <property type="entry name" value="AsmA-related"/>
</dbReference>
<dbReference type="PANTHER" id="PTHR30441">
    <property type="entry name" value="DUF748 DOMAIN-CONTAINING PROTEIN"/>
    <property type="match status" value="1"/>
</dbReference>
<keyword evidence="1" id="KW-0812">Transmembrane</keyword>
<organism evidence="3 4">
    <name type="scientific">Pedobacter westerhofensis</name>
    <dbReference type="NCBI Taxonomy" id="425512"/>
    <lineage>
        <taxon>Bacteria</taxon>
        <taxon>Pseudomonadati</taxon>
        <taxon>Bacteroidota</taxon>
        <taxon>Sphingobacteriia</taxon>
        <taxon>Sphingobacteriales</taxon>
        <taxon>Sphingobacteriaceae</taxon>
        <taxon>Pedobacter</taxon>
    </lineage>
</organism>
<dbReference type="GO" id="GO:0005886">
    <property type="term" value="C:plasma membrane"/>
    <property type="evidence" value="ECO:0007669"/>
    <property type="project" value="TreeGrafter"/>
</dbReference>
<dbReference type="Proteomes" id="UP000320300">
    <property type="component" value="Unassembled WGS sequence"/>
</dbReference>